<dbReference type="InterPro" id="IPR003660">
    <property type="entry name" value="HAMP_dom"/>
</dbReference>
<keyword evidence="5" id="KW-0808">Transferase</keyword>
<reference evidence="11 12" key="1">
    <citation type="submission" date="2017-09" db="EMBL/GenBank/DDBJ databases">
        <title>Depth-based differentiation of microbial function through sediment-hosted aquifers and enrichment of novel symbionts in the deep terrestrial subsurface.</title>
        <authorList>
            <person name="Probst A.J."/>
            <person name="Ladd B."/>
            <person name="Jarett J.K."/>
            <person name="Geller-Mcgrath D.E."/>
            <person name="Sieber C.M."/>
            <person name="Emerson J.B."/>
            <person name="Anantharaman K."/>
            <person name="Thomas B.C."/>
            <person name="Malmstrom R."/>
            <person name="Stieglmeier M."/>
            <person name="Klingl A."/>
            <person name="Woyke T."/>
            <person name="Ryan C.M."/>
            <person name="Banfield J.F."/>
        </authorList>
    </citation>
    <scope>NUCLEOTIDE SEQUENCE [LARGE SCALE GENOMIC DNA]</scope>
    <source>
        <strain evidence="11">CG10_big_fil_rev_8_21_14_0_10_48_11</strain>
    </source>
</reference>
<dbReference type="Proteomes" id="UP000231152">
    <property type="component" value="Unassembled WGS sequence"/>
</dbReference>
<dbReference type="Gene3D" id="1.10.287.130">
    <property type="match status" value="1"/>
</dbReference>
<feature type="domain" description="HAMP" evidence="10">
    <location>
        <begin position="149"/>
        <end position="201"/>
    </location>
</feature>
<evidence type="ECO:0000256" key="3">
    <source>
        <dbReference type="ARBA" id="ARBA00012438"/>
    </source>
</evidence>
<keyword evidence="8" id="KW-0812">Transmembrane</keyword>
<dbReference type="Pfam" id="PF00512">
    <property type="entry name" value="HisKA"/>
    <property type="match status" value="1"/>
</dbReference>
<keyword evidence="8" id="KW-1133">Transmembrane helix</keyword>
<dbReference type="SUPFAM" id="SSF47384">
    <property type="entry name" value="Homodimeric domain of signal transducing histidine kinase"/>
    <property type="match status" value="1"/>
</dbReference>
<dbReference type="GO" id="GO:0016020">
    <property type="term" value="C:membrane"/>
    <property type="evidence" value="ECO:0007669"/>
    <property type="project" value="UniProtKB-SubCell"/>
</dbReference>
<dbReference type="InterPro" id="IPR005467">
    <property type="entry name" value="His_kinase_dom"/>
</dbReference>
<dbReference type="Pfam" id="PF02518">
    <property type="entry name" value="HATPase_c"/>
    <property type="match status" value="1"/>
</dbReference>
<dbReference type="InterPro" id="IPR003661">
    <property type="entry name" value="HisK_dim/P_dom"/>
</dbReference>
<dbReference type="InterPro" id="IPR036890">
    <property type="entry name" value="HATPase_C_sf"/>
</dbReference>
<protein>
    <recommendedName>
        <fullName evidence="3">histidine kinase</fullName>
        <ecNumber evidence="3">2.7.13.3</ecNumber>
    </recommendedName>
</protein>
<feature type="domain" description="Histidine kinase" evidence="9">
    <location>
        <begin position="216"/>
        <end position="436"/>
    </location>
</feature>
<comment type="caution">
    <text evidence="11">The sequence shown here is derived from an EMBL/GenBank/DDBJ whole genome shotgun (WGS) entry which is preliminary data.</text>
</comment>
<dbReference type="PANTHER" id="PTHR43711">
    <property type="entry name" value="TWO-COMPONENT HISTIDINE KINASE"/>
    <property type="match status" value="1"/>
</dbReference>
<dbReference type="Gene3D" id="3.30.565.10">
    <property type="entry name" value="Histidine kinase-like ATPase, C-terminal domain"/>
    <property type="match status" value="1"/>
</dbReference>
<dbReference type="CDD" id="cd00075">
    <property type="entry name" value="HATPase"/>
    <property type="match status" value="1"/>
</dbReference>
<evidence type="ECO:0000256" key="2">
    <source>
        <dbReference type="ARBA" id="ARBA00004370"/>
    </source>
</evidence>
<dbReference type="CDD" id="cd06225">
    <property type="entry name" value="HAMP"/>
    <property type="match status" value="1"/>
</dbReference>
<evidence type="ECO:0000256" key="5">
    <source>
        <dbReference type="ARBA" id="ARBA00022679"/>
    </source>
</evidence>
<dbReference type="InterPro" id="IPR050736">
    <property type="entry name" value="Sensor_HK_Regulatory"/>
</dbReference>
<keyword evidence="4" id="KW-0597">Phosphoprotein</keyword>
<dbReference type="InterPro" id="IPR003594">
    <property type="entry name" value="HATPase_dom"/>
</dbReference>
<dbReference type="InterPro" id="IPR036097">
    <property type="entry name" value="HisK_dim/P_sf"/>
</dbReference>
<comment type="catalytic activity">
    <reaction evidence="1">
        <text>ATP + protein L-histidine = ADP + protein N-phospho-L-histidine.</text>
        <dbReference type="EC" id="2.7.13.3"/>
    </reaction>
</comment>
<evidence type="ECO:0000256" key="1">
    <source>
        <dbReference type="ARBA" id="ARBA00000085"/>
    </source>
</evidence>
<feature type="transmembrane region" description="Helical" evidence="8">
    <location>
        <begin position="125"/>
        <end position="152"/>
    </location>
</feature>
<keyword evidence="7" id="KW-0902">Two-component regulatory system</keyword>
<evidence type="ECO:0000256" key="6">
    <source>
        <dbReference type="ARBA" id="ARBA00022777"/>
    </source>
</evidence>
<dbReference type="GO" id="GO:0000155">
    <property type="term" value="F:phosphorelay sensor kinase activity"/>
    <property type="evidence" value="ECO:0007669"/>
    <property type="project" value="InterPro"/>
</dbReference>
<dbReference type="PANTHER" id="PTHR43711:SF1">
    <property type="entry name" value="HISTIDINE KINASE 1"/>
    <property type="match status" value="1"/>
</dbReference>
<dbReference type="CDD" id="cd00082">
    <property type="entry name" value="HisKA"/>
    <property type="match status" value="1"/>
</dbReference>
<evidence type="ECO:0000259" key="10">
    <source>
        <dbReference type="PROSITE" id="PS50885"/>
    </source>
</evidence>
<dbReference type="SMART" id="SM00387">
    <property type="entry name" value="HATPase_c"/>
    <property type="match status" value="1"/>
</dbReference>
<dbReference type="PROSITE" id="PS50109">
    <property type="entry name" value="HIS_KIN"/>
    <property type="match status" value="1"/>
</dbReference>
<dbReference type="PROSITE" id="PS50885">
    <property type="entry name" value="HAMP"/>
    <property type="match status" value="1"/>
</dbReference>
<dbReference type="Pfam" id="PF00672">
    <property type="entry name" value="HAMP"/>
    <property type="match status" value="1"/>
</dbReference>
<keyword evidence="6" id="KW-0418">Kinase</keyword>
<evidence type="ECO:0000256" key="8">
    <source>
        <dbReference type="SAM" id="Phobius"/>
    </source>
</evidence>
<accession>A0A2M8LFT0</accession>
<dbReference type="SMART" id="SM00388">
    <property type="entry name" value="HisKA"/>
    <property type="match status" value="1"/>
</dbReference>
<organism evidence="11 12">
    <name type="scientific">Candidatus Uhrbacteria bacterium CG10_big_fil_rev_8_21_14_0_10_48_11</name>
    <dbReference type="NCBI Taxonomy" id="1975037"/>
    <lineage>
        <taxon>Bacteria</taxon>
        <taxon>Candidatus Uhriibacteriota</taxon>
    </lineage>
</organism>
<comment type="subcellular location">
    <subcellularLocation>
        <location evidence="2">Membrane</location>
    </subcellularLocation>
</comment>
<keyword evidence="8" id="KW-0472">Membrane</keyword>
<dbReference type="SUPFAM" id="SSF158472">
    <property type="entry name" value="HAMP domain-like"/>
    <property type="match status" value="1"/>
</dbReference>
<dbReference type="FunFam" id="3.30.565.10:FF:000006">
    <property type="entry name" value="Sensor histidine kinase WalK"/>
    <property type="match status" value="1"/>
</dbReference>
<gene>
    <name evidence="11" type="ORF">COV04_00335</name>
</gene>
<dbReference type="PRINTS" id="PR00344">
    <property type="entry name" value="BCTRLSENSOR"/>
</dbReference>
<dbReference type="SMART" id="SM00304">
    <property type="entry name" value="HAMP"/>
    <property type="match status" value="1"/>
</dbReference>
<dbReference type="AlphaFoldDB" id="A0A2M8LFT0"/>
<evidence type="ECO:0000313" key="12">
    <source>
        <dbReference type="Proteomes" id="UP000231152"/>
    </source>
</evidence>
<dbReference type="SUPFAM" id="SSF55874">
    <property type="entry name" value="ATPase domain of HSP90 chaperone/DNA topoisomerase II/histidine kinase"/>
    <property type="match status" value="1"/>
</dbReference>
<dbReference type="InterPro" id="IPR004358">
    <property type="entry name" value="Sig_transdc_His_kin-like_C"/>
</dbReference>
<dbReference type="EC" id="2.7.13.3" evidence="3"/>
<name>A0A2M8LFT0_9BACT</name>
<evidence type="ECO:0000259" key="9">
    <source>
        <dbReference type="PROSITE" id="PS50109"/>
    </source>
</evidence>
<feature type="transmembrane region" description="Helical" evidence="8">
    <location>
        <begin position="78"/>
        <end position="105"/>
    </location>
</feature>
<proteinExistence type="predicted"/>
<evidence type="ECO:0000256" key="4">
    <source>
        <dbReference type="ARBA" id="ARBA00022553"/>
    </source>
</evidence>
<dbReference type="EMBL" id="PFET01000001">
    <property type="protein sequence ID" value="PJE76310.1"/>
    <property type="molecule type" value="Genomic_DNA"/>
</dbReference>
<evidence type="ECO:0000256" key="7">
    <source>
        <dbReference type="ARBA" id="ARBA00023012"/>
    </source>
</evidence>
<evidence type="ECO:0000313" key="11">
    <source>
        <dbReference type="EMBL" id="PJE76310.1"/>
    </source>
</evidence>
<sequence>MLPASSLSTLSSLKKRLNRPTILLPNLKRLQPMPNEPEIKEKAPIVQPLPQNPFTVAVTTPARTPEPTLVQEGGRRSVFLRILGTFFLLSVTPIAISAGLTATVYQSSIRQFLPATSVTQVEQVLLAQNILILVLVVIMVIFAGSLISASLIRPLTRLVKLTHLVGEGELRYRLKTNSRDEISELTKAFNIMIDRLEEQRRRERLISQMKSEFISIAAHQLRTPLSAVKWTLKMLEEGDIGTLTQEQREFIERGYRVNERMVRLVGDLLNVARIEEGRFGYQRVPTDFLAYLSQTVERFRVEAAAQGASLSYDKPNFTLPKLFIDTSKMDLAIQNIIENAIKYSKPGGLIDVTANRLPESVEVSIQDHGVGIPAHQIHRLFTKFFRADNVVRMQTEGSGLGLFIVKNIIKNHGGDIHAESEEGKGTKMIFTLPLSEAAVPKQETAFEEFVGGL</sequence>
<dbReference type="Gene3D" id="6.10.340.10">
    <property type="match status" value="1"/>
</dbReference>